<dbReference type="InterPro" id="IPR004589">
    <property type="entry name" value="DNA_helicase_ATP-dep_RecQ"/>
</dbReference>
<dbReference type="NCBIfam" id="TIGR00614">
    <property type="entry name" value="recQ_fam"/>
    <property type="match status" value="1"/>
</dbReference>
<dbReference type="SUPFAM" id="SSF47819">
    <property type="entry name" value="HRDC-like"/>
    <property type="match status" value="1"/>
</dbReference>
<accession>A0ABS2HFS1</accession>
<reference evidence="20 21" key="1">
    <citation type="submission" date="2021-02" db="EMBL/GenBank/DDBJ databases">
        <authorList>
            <person name="Park J.-S."/>
        </authorList>
    </citation>
    <scope>NUCLEOTIDE SEQUENCE [LARGE SCALE GENOMIC DNA]</scope>
    <source>
        <strain evidence="20 21">188UL20-2</strain>
    </source>
</reference>
<dbReference type="InterPro" id="IPR011545">
    <property type="entry name" value="DEAD/DEAH_box_helicase_dom"/>
</dbReference>
<dbReference type="PANTHER" id="PTHR13710:SF105">
    <property type="entry name" value="ATP-DEPENDENT DNA HELICASE Q1"/>
    <property type="match status" value="1"/>
</dbReference>
<organism evidence="20 21">
    <name type="scientific">Vibrio ulleungensis</name>
    <dbReference type="NCBI Taxonomy" id="2807619"/>
    <lineage>
        <taxon>Bacteria</taxon>
        <taxon>Pseudomonadati</taxon>
        <taxon>Pseudomonadota</taxon>
        <taxon>Gammaproteobacteria</taxon>
        <taxon>Vibrionales</taxon>
        <taxon>Vibrionaceae</taxon>
        <taxon>Vibrio</taxon>
    </lineage>
</organism>
<dbReference type="Pfam" id="PF16124">
    <property type="entry name" value="RecQ_Zn_bind"/>
    <property type="match status" value="1"/>
</dbReference>
<keyword evidence="6" id="KW-0227">DNA damage</keyword>
<dbReference type="PROSITE" id="PS51192">
    <property type="entry name" value="HELICASE_ATP_BIND_1"/>
    <property type="match status" value="1"/>
</dbReference>
<keyword evidence="8 20" id="KW-0347">Helicase</keyword>
<dbReference type="Pfam" id="PF00270">
    <property type="entry name" value="DEAD"/>
    <property type="match status" value="1"/>
</dbReference>
<dbReference type="InterPro" id="IPR001650">
    <property type="entry name" value="Helicase_C-like"/>
</dbReference>
<keyword evidence="4" id="KW-0479">Metal-binding</keyword>
<evidence type="ECO:0000256" key="13">
    <source>
        <dbReference type="ARBA" id="ARBA00023204"/>
    </source>
</evidence>
<dbReference type="Gene3D" id="1.10.10.10">
    <property type="entry name" value="Winged helix-like DNA-binding domain superfamily/Winged helix DNA-binding domain"/>
    <property type="match status" value="1"/>
</dbReference>
<keyword evidence="9" id="KW-0862">Zinc</keyword>
<dbReference type="Gene3D" id="3.40.50.300">
    <property type="entry name" value="P-loop containing nucleotide triphosphate hydrolases"/>
    <property type="match status" value="2"/>
</dbReference>
<keyword evidence="7 20" id="KW-0378">Hydrolase</keyword>
<evidence type="ECO:0000256" key="11">
    <source>
        <dbReference type="ARBA" id="ARBA00023125"/>
    </source>
</evidence>
<dbReference type="Pfam" id="PF09382">
    <property type="entry name" value="RQC"/>
    <property type="match status" value="1"/>
</dbReference>
<dbReference type="InterPro" id="IPR002121">
    <property type="entry name" value="HRDC_dom"/>
</dbReference>
<dbReference type="InterPro" id="IPR029491">
    <property type="entry name" value="Helicase_HTH"/>
</dbReference>
<comment type="cofactor">
    <cofactor evidence="1">
        <name>Mg(2+)</name>
        <dbReference type="ChEBI" id="CHEBI:18420"/>
    </cofactor>
</comment>
<evidence type="ECO:0000256" key="2">
    <source>
        <dbReference type="ARBA" id="ARBA00001947"/>
    </source>
</evidence>
<evidence type="ECO:0000256" key="14">
    <source>
        <dbReference type="ARBA" id="ARBA00023235"/>
    </source>
</evidence>
<evidence type="ECO:0000313" key="20">
    <source>
        <dbReference type="EMBL" id="MBM7035899.1"/>
    </source>
</evidence>
<dbReference type="InterPro" id="IPR014001">
    <property type="entry name" value="Helicase_ATP-bd"/>
</dbReference>
<dbReference type="SUPFAM" id="SSF52540">
    <property type="entry name" value="P-loop containing nucleoside triphosphate hydrolases"/>
    <property type="match status" value="2"/>
</dbReference>
<evidence type="ECO:0000256" key="5">
    <source>
        <dbReference type="ARBA" id="ARBA00022741"/>
    </source>
</evidence>
<sequence>MGYKIIISTKFGWIERYPDSLTSVLYSVRYYLFSSNSSVLPLRVDTPNEYKRIGVAQSPLNILQSVFGYSDFRHQQQDIVEQLIDGNHVLTIMPTGGGKSLCYQIPALARQGVGIVVSPLIALMKDQVDALHQLGIKAAFLNSTQDQYEQIQVEQWVLNNEIQLLYVAPERLLMERTLQLLEQTSISLFAIDEAHCVSQWGHDFRPEYQKLSILQHRFPSIPRIALTATADSKTQHEIATQLGLVDAKHYVHSFDRPNIRYHVNEPNNAKADLWSFINDSHANDAGVIYCLSRKKVEETAQWLNEKGRTALPYHAGLSNQVRETNQQRFLREDGVIIVATIAFGMGIDKPDVRFVAHLSLPKSIESYYQETGRAGRDGEPANAWMAYGMQDMVLQRQMLENSDGPREYKQVQSQKLNALLGYCELIDCRRQTLLRYFGQQSEPCGNCDNCLSPPSTWDGTEAAQKALSAVYRCGQRFSVTYIINVLLGKKEQRIERFGHDRLSTFGIGTDLSANQWKGVFRQLIAMDYLTVEGEFNNLKLTSSCREILRGEKRVQLRQLRKSKSASRATQSAASDALDAADLEQFEKLKSVRAQLANEQGVPAYVICHDKSLREAARSRPLTKESLSSVSGFGENKVAKYGDAIIAVIEARQYEARQLNATEQQSCTLFKQGSSIDTIASQRSLSSATIYGHLVSGVEVGQLELHQLMDINESDLAVLSSKAQQLNSISDRKLKPLFDALGESWSYDQLKAILAHLTWQNRP</sequence>
<dbReference type="PROSITE" id="PS51194">
    <property type="entry name" value="HELICASE_CTER"/>
    <property type="match status" value="1"/>
</dbReference>
<evidence type="ECO:0000256" key="15">
    <source>
        <dbReference type="ARBA" id="ARBA00034617"/>
    </source>
</evidence>
<dbReference type="GO" id="GO:0003678">
    <property type="term" value="F:DNA helicase activity"/>
    <property type="evidence" value="ECO:0007669"/>
    <property type="project" value="UniProtKB-EC"/>
</dbReference>
<keyword evidence="10" id="KW-0067">ATP-binding</keyword>
<comment type="similarity">
    <text evidence="3">Belongs to the helicase family. RecQ subfamily.</text>
</comment>
<dbReference type="PROSITE" id="PS50967">
    <property type="entry name" value="HRDC"/>
    <property type="match status" value="1"/>
</dbReference>
<evidence type="ECO:0000256" key="7">
    <source>
        <dbReference type="ARBA" id="ARBA00022801"/>
    </source>
</evidence>
<dbReference type="SMART" id="SM00490">
    <property type="entry name" value="HELICc"/>
    <property type="match status" value="1"/>
</dbReference>
<evidence type="ECO:0000256" key="1">
    <source>
        <dbReference type="ARBA" id="ARBA00001946"/>
    </source>
</evidence>
<keyword evidence="13" id="KW-0234">DNA repair</keyword>
<keyword evidence="21" id="KW-1185">Reference proteome</keyword>
<dbReference type="Pfam" id="PF14493">
    <property type="entry name" value="HTH_40"/>
    <property type="match status" value="1"/>
</dbReference>
<evidence type="ECO:0000256" key="4">
    <source>
        <dbReference type="ARBA" id="ARBA00022723"/>
    </source>
</evidence>
<dbReference type="GO" id="GO:0016787">
    <property type="term" value="F:hydrolase activity"/>
    <property type="evidence" value="ECO:0007669"/>
    <property type="project" value="UniProtKB-KW"/>
</dbReference>
<evidence type="ECO:0000259" key="18">
    <source>
        <dbReference type="PROSITE" id="PS51192"/>
    </source>
</evidence>
<evidence type="ECO:0000256" key="3">
    <source>
        <dbReference type="ARBA" id="ARBA00005446"/>
    </source>
</evidence>
<dbReference type="Pfam" id="PF00570">
    <property type="entry name" value="HRDC"/>
    <property type="match status" value="1"/>
</dbReference>
<dbReference type="InterPro" id="IPR044876">
    <property type="entry name" value="HRDC_dom_sf"/>
</dbReference>
<proteinExistence type="inferred from homology"/>
<keyword evidence="14" id="KW-0413">Isomerase</keyword>
<evidence type="ECO:0000256" key="16">
    <source>
        <dbReference type="NCBIfam" id="TIGR01389"/>
    </source>
</evidence>
<feature type="domain" description="Helicase C-terminal" evidence="19">
    <location>
        <begin position="272"/>
        <end position="417"/>
    </location>
</feature>
<evidence type="ECO:0000256" key="9">
    <source>
        <dbReference type="ARBA" id="ARBA00022833"/>
    </source>
</evidence>
<keyword evidence="5" id="KW-0547">Nucleotide-binding</keyword>
<dbReference type="InterPro" id="IPR010997">
    <property type="entry name" value="HRDC-like_sf"/>
</dbReference>
<evidence type="ECO:0000313" key="21">
    <source>
        <dbReference type="Proteomes" id="UP000809621"/>
    </source>
</evidence>
<evidence type="ECO:0000256" key="10">
    <source>
        <dbReference type="ARBA" id="ARBA00022840"/>
    </source>
</evidence>
<dbReference type="InterPro" id="IPR036388">
    <property type="entry name" value="WH-like_DNA-bd_sf"/>
</dbReference>
<comment type="caution">
    <text evidence="20">The sequence shown here is derived from an EMBL/GenBank/DDBJ whole genome shotgun (WGS) entry which is preliminary data.</text>
</comment>
<dbReference type="SMART" id="SM00341">
    <property type="entry name" value="HRDC"/>
    <property type="match status" value="1"/>
</dbReference>
<keyword evidence="11" id="KW-0238">DNA-binding</keyword>
<gene>
    <name evidence="20" type="primary">recQ</name>
    <name evidence="20" type="ORF">JQC93_05710</name>
</gene>
<dbReference type="Gene3D" id="1.10.150.80">
    <property type="entry name" value="HRDC domain"/>
    <property type="match status" value="1"/>
</dbReference>
<dbReference type="InterPro" id="IPR032284">
    <property type="entry name" value="RecQ_Zn-bd"/>
</dbReference>
<comment type="catalytic activity">
    <reaction evidence="15">
        <text>Couples ATP hydrolysis with the unwinding of duplex DNA by translocating in the 3'-5' direction.</text>
        <dbReference type="EC" id="5.6.2.4"/>
    </reaction>
</comment>
<evidence type="ECO:0000259" key="19">
    <source>
        <dbReference type="PROSITE" id="PS51194"/>
    </source>
</evidence>
<evidence type="ECO:0000256" key="12">
    <source>
        <dbReference type="ARBA" id="ARBA00023172"/>
    </source>
</evidence>
<dbReference type="PANTHER" id="PTHR13710">
    <property type="entry name" value="DNA HELICASE RECQ FAMILY MEMBER"/>
    <property type="match status" value="1"/>
</dbReference>
<evidence type="ECO:0000256" key="6">
    <source>
        <dbReference type="ARBA" id="ARBA00022763"/>
    </source>
</evidence>
<dbReference type="InterPro" id="IPR006293">
    <property type="entry name" value="DNA_helicase_ATP-dep_RecQ_bac"/>
</dbReference>
<dbReference type="SMART" id="SM00956">
    <property type="entry name" value="RQC"/>
    <property type="match status" value="1"/>
</dbReference>
<dbReference type="Proteomes" id="UP000809621">
    <property type="component" value="Unassembled WGS sequence"/>
</dbReference>
<name>A0ABS2HFS1_9VIBR</name>
<evidence type="ECO:0000259" key="17">
    <source>
        <dbReference type="PROSITE" id="PS50967"/>
    </source>
</evidence>
<evidence type="ECO:0000256" key="8">
    <source>
        <dbReference type="ARBA" id="ARBA00022806"/>
    </source>
</evidence>
<protein>
    <recommendedName>
        <fullName evidence="16">DNA helicase RecQ</fullName>
        <ecNumber evidence="16">5.6.2.4</ecNumber>
    </recommendedName>
</protein>
<dbReference type="NCBIfam" id="TIGR01389">
    <property type="entry name" value="recQ"/>
    <property type="match status" value="1"/>
</dbReference>
<dbReference type="InterPro" id="IPR018982">
    <property type="entry name" value="RQC_domain"/>
</dbReference>
<dbReference type="EMBL" id="JAFEUM010000002">
    <property type="protein sequence ID" value="MBM7035899.1"/>
    <property type="molecule type" value="Genomic_DNA"/>
</dbReference>
<dbReference type="CDD" id="cd17920">
    <property type="entry name" value="DEXHc_RecQ"/>
    <property type="match status" value="1"/>
</dbReference>
<feature type="domain" description="Helicase ATP-binding" evidence="18">
    <location>
        <begin position="80"/>
        <end position="248"/>
    </location>
</feature>
<dbReference type="Pfam" id="PF00271">
    <property type="entry name" value="Helicase_C"/>
    <property type="match status" value="1"/>
</dbReference>
<dbReference type="EC" id="5.6.2.4" evidence="16"/>
<comment type="cofactor">
    <cofactor evidence="2">
        <name>Zn(2+)</name>
        <dbReference type="ChEBI" id="CHEBI:29105"/>
    </cofactor>
</comment>
<feature type="domain" description="HRDC" evidence="17">
    <location>
        <begin position="578"/>
        <end position="658"/>
    </location>
</feature>
<dbReference type="SMART" id="SM00487">
    <property type="entry name" value="DEXDc"/>
    <property type="match status" value="1"/>
</dbReference>
<dbReference type="CDD" id="cd18794">
    <property type="entry name" value="SF2_C_RecQ"/>
    <property type="match status" value="1"/>
</dbReference>
<keyword evidence="12" id="KW-0233">DNA recombination</keyword>
<dbReference type="InterPro" id="IPR027417">
    <property type="entry name" value="P-loop_NTPase"/>
</dbReference>